<evidence type="ECO:0000256" key="2">
    <source>
        <dbReference type="ARBA" id="ARBA00007331"/>
    </source>
</evidence>
<evidence type="ECO:0000313" key="4">
    <source>
        <dbReference type="EMBL" id="PIK58636.1"/>
    </source>
</evidence>
<reference evidence="4 5" key="1">
    <citation type="journal article" date="2017" name="PLoS Biol.">
        <title>The sea cucumber genome provides insights into morphological evolution and visceral regeneration.</title>
        <authorList>
            <person name="Zhang X."/>
            <person name="Sun L."/>
            <person name="Yuan J."/>
            <person name="Sun Y."/>
            <person name="Gao Y."/>
            <person name="Zhang L."/>
            <person name="Li S."/>
            <person name="Dai H."/>
            <person name="Hamel J.F."/>
            <person name="Liu C."/>
            <person name="Yu Y."/>
            <person name="Liu S."/>
            <person name="Lin W."/>
            <person name="Guo K."/>
            <person name="Jin S."/>
            <person name="Xu P."/>
            <person name="Storey K.B."/>
            <person name="Huan P."/>
            <person name="Zhang T."/>
            <person name="Zhou Y."/>
            <person name="Zhang J."/>
            <person name="Lin C."/>
            <person name="Li X."/>
            <person name="Xing L."/>
            <person name="Huo D."/>
            <person name="Sun M."/>
            <person name="Wang L."/>
            <person name="Mercier A."/>
            <person name="Li F."/>
            <person name="Yang H."/>
            <person name="Xiang J."/>
        </authorList>
    </citation>
    <scope>NUCLEOTIDE SEQUENCE [LARGE SCALE GENOMIC DNA]</scope>
    <source>
        <strain evidence="4">Shaxun</strain>
        <tissue evidence="4">Muscle</tissue>
    </source>
</reference>
<protein>
    <submittedName>
        <fullName evidence="4">Putative ribonuclease P protein subunit p30-like</fullName>
    </submittedName>
</protein>
<dbReference type="InterPro" id="IPR002738">
    <property type="entry name" value="RNase_P_p30"/>
</dbReference>
<evidence type="ECO:0000256" key="1">
    <source>
        <dbReference type="ARBA" id="ARBA00004123"/>
    </source>
</evidence>
<dbReference type="Proteomes" id="UP000230750">
    <property type="component" value="Unassembled WGS sequence"/>
</dbReference>
<dbReference type="Pfam" id="PF01876">
    <property type="entry name" value="RNase_P_p30"/>
    <property type="match status" value="1"/>
</dbReference>
<gene>
    <name evidence="4" type="ORF">BSL78_04410</name>
</gene>
<dbReference type="GO" id="GO:0008033">
    <property type="term" value="P:tRNA processing"/>
    <property type="evidence" value="ECO:0007669"/>
    <property type="project" value="UniProtKB-KW"/>
</dbReference>
<comment type="similarity">
    <text evidence="2">Belongs to the eukaryotic/archaeal RNase P protein component 3 family.</text>
</comment>
<dbReference type="OrthoDB" id="17948at2759"/>
<dbReference type="GO" id="GO:0003723">
    <property type="term" value="F:RNA binding"/>
    <property type="evidence" value="ECO:0007669"/>
    <property type="project" value="TreeGrafter"/>
</dbReference>
<dbReference type="EMBL" id="MRZV01000106">
    <property type="protein sequence ID" value="PIK58636.1"/>
    <property type="molecule type" value="Genomic_DNA"/>
</dbReference>
<dbReference type="InterPro" id="IPR016195">
    <property type="entry name" value="Pol/histidinol_Pase-like"/>
</dbReference>
<comment type="caution">
    <text evidence="4">The sequence shown here is derived from an EMBL/GenBank/DDBJ whole genome shotgun (WGS) entry which is preliminary data.</text>
</comment>
<dbReference type="PANTHER" id="PTHR13031:SF0">
    <property type="entry name" value="RIBONUCLEASE P PROTEIN SUBUNIT P30"/>
    <property type="match status" value="1"/>
</dbReference>
<dbReference type="PANTHER" id="PTHR13031">
    <property type="entry name" value="RIBONUCLEASE P SUBUNIT P30"/>
    <property type="match status" value="1"/>
</dbReference>
<evidence type="ECO:0000256" key="3">
    <source>
        <dbReference type="ARBA" id="ARBA00022694"/>
    </source>
</evidence>
<dbReference type="Gene3D" id="3.20.20.140">
    <property type="entry name" value="Metal-dependent hydrolases"/>
    <property type="match status" value="1"/>
</dbReference>
<evidence type="ECO:0000313" key="5">
    <source>
        <dbReference type="Proteomes" id="UP000230750"/>
    </source>
</evidence>
<dbReference type="AlphaFoldDB" id="A0A2G8LED8"/>
<keyword evidence="5" id="KW-1185">Reference proteome</keyword>
<keyword evidence="3" id="KW-0819">tRNA processing</keyword>
<dbReference type="SUPFAM" id="SSF89550">
    <property type="entry name" value="PHP domain-like"/>
    <property type="match status" value="1"/>
</dbReference>
<accession>A0A2G8LED8</accession>
<sequence length="201" mass="22941">MVKFHDLNIARVKDAVAQKHTLRIACRLGYEVVAVTTVLKNGNELTAAPPPIELQLTEEEQQNFQQLSRITVVLSDKTNNSYLGNDKIKSYDILAVQPTTEKSFQVACSELNVDLITFDFSTWLGFHLKHQYVQTALRLGKYFEFTYGPAIRDTTCRRYVFQNTTDFVQRKEGQNTIISSGAEWPTDLRAPYDVANLYPLQ</sequence>
<name>A0A2G8LED8_STIJA</name>
<dbReference type="GO" id="GO:0005655">
    <property type="term" value="C:nucleolar ribonuclease P complex"/>
    <property type="evidence" value="ECO:0007669"/>
    <property type="project" value="TreeGrafter"/>
</dbReference>
<dbReference type="STRING" id="307972.A0A2G8LED8"/>
<proteinExistence type="inferred from homology"/>
<organism evidence="4 5">
    <name type="scientific">Stichopus japonicus</name>
    <name type="common">Sea cucumber</name>
    <dbReference type="NCBI Taxonomy" id="307972"/>
    <lineage>
        <taxon>Eukaryota</taxon>
        <taxon>Metazoa</taxon>
        <taxon>Echinodermata</taxon>
        <taxon>Eleutherozoa</taxon>
        <taxon>Echinozoa</taxon>
        <taxon>Holothuroidea</taxon>
        <taxon>Aspidochirotacea</taxon>
        <taxon>Aspidochirotida</taxon>
        <taxon>Stichopodidae</taxon>
        <taxon>Apostichopus</taxon>
    </lineage>
</organism>
<comment type="subcellular location">
    <subcellularLocation>
        <location evidence="1">Nucleus</location>
    </subcellularLocation>
</comment>